<dbReference type="Proteomes" id="UP001235712">
    <property type="component" value="Unassembled WGS sequence"/>
</dbReference>
<keyword evidence="14" id="KW-1185">Reference proteome</keyword>
<accession>A0ABT9P649</accession>
<name>A0ABT9P649_9ACTN</name>
<dbReference type="InterPro" id="IPR017853">
    <property type="entry name" value="GH"/>
</dbReference>
<evidence type="ECO:0000256" key="1">
    <source>
        <dbReference type="ARBA" id="ARBA00000439"/>
    </source>
</evidence>
<feature type="region of interest" description="Disordered" evidence="11">
    <location>
        <begin position="1"/>
        <end position="91"/>
    </location>
</feature>
<dbReference type="NCBIfam" id="TIGR00217">
    <property type="entry name" value="malQ"/>
    <property type="match status" value="1"/>
</dbReference>
<evidence type="ECO:0000256" key="9">
    <source>
        <dbReference type="ARBA" id="ARBA00031501"/>
    </source>
</evidence>
<evidence type="ECO:0000256" key="4">
    <source>
        <dbReference type="ARBA" id="ARBA00020295"/>
    </source>
</evidence>
<dbReference type="SUPFAM" id="SSF51445">
    <property type="entry name" value="(Trans)glycosidases"/>
    <property type="match status" value="1"/>
</dbReference>
<evidence type="ECO:0000256" key="11">
    <source>
        <dbReference type="SAM" id="MobiDB-lite"/>
    </source>
</evidence>
<comment type="catalytic activity">
    <reaction evidence="1 10">
        <text>Transfers a segment of a (1-&gt;4)-alpha-D-glucan to a new position in an acceptor, which may be glucose or a (1-&gt;4)-alpha-D-glucan.</text>
        <dbReference type="EC" id="2.4.1.25"/>
    </reaction>
</comment>
<comment type="caution">
    <text evidence="13">The sequence shown here is derived from an EMBL/GenBank/DDBJ whole genome shotgun (WGS) entry which is preliminary data.</text>
</comment>
<evidence type="ECO:0000256" key="10">
    <source>
        <dbReference type="RuleBase" id="RU361207"/>
    </source>
</evidence>
<organism evidence="13 14">
    <name type="scientific">Kineosporia succinea</name>
    <dbReference type="NCBI Taxonomy" id="84632"/>
    <lineage>
        <taxon>Bacteria</taxon>
        <taxon>Bacillati</taxon>
        <taxon>Actinomycetota</taxon>
        <taxon>Actinomycetes</taxon>
        <taxon>Kineosporiales</taxon>
        <taxon>Kineosporiaceae</taxon>
        <taxon>Kineosporia</taxon>
    </lineage>
</organism>
<evidence type="ECO:0000259" key="12">
    <source>
        <dbReference type="Pfam" id="PF21226"/>
    </source>
</evidence>
<dbReference type="EC" id="2.4.1.25" evidence="3 10"/>
<dbReference type="Pfam" id="PF02446">
    <property type="entry name" value="Glyco_hydro_77"/>
    <property type="match status" value="1"/>
</dbReference>
<dbReference type="GO" id="GO:0004134">
    <property type="term" value="F:4-alpha-glucanotransferase activity"/>
    <property type="evidence" value="ECO:0007669"/>
    <property type="project" value="UniProtKB-EC"/>
</dbReference>
<sequence>MTEQRPDRQESREPGRTSHQANVGPDDEGSFYDISAPTPPAGIPLSETWKTPILPGSGEPGPDDTLDHDGDPGTPGEIRRPPLTDGNLDLDAPAPEELVELAAGLGVATEFKDWKGKLVPVSTHTLCGVLAALDMPVRTGVHVRAALAELNRRPWEKLLPDVTVVRQGDSAVIGVHIEADMPLHRLDVRLETEGGASLKLPLAGDQPSLEEGRATVGGRAVRRVNYMVLGDIPVGDHQLRARYQPAARHPGSENQSGEITRPFVVTPRRIDLAPSVSESRAWGFMTQLYQVRSSRSWGLGDLGDLAELTGWSARAGGADYVLVNPLHAAEPVSPMTPSPYLPTTRRFFNPVYLRVEDIPEVAYLASTERAIIEWQAEAMRALNTDPKELDRDAVWAAKSASLQTVFEHPRSRERQAQFEAYCLREGQGLEDFATWSALAERYGLPTSKWPEHFRDPRGEAVAQVREELADRVEYFRWLQWCLDQQLANVAAVAHDAGMSVGVVHDLAVGVHPDGADAWALADVLAIGVTAGAPPDAFNQQGQDWSQPPWRPDRLAELGYEPYRAMLRTLLRHAGALRIDHILGLFRFWWVPEGNSPADGTYVKYDHEAMIGLLALEAQRAGCFVIGEDLGNVEPSTREYLKERGVLGTSILWFERDYEGDGQPLAPQEWRDLCLATVTTHDLPPTAGYLAGEHIELRDRLGLLTRSYDEEAAVDAAEQRDVIDQLVRLGLLAPEAGEREKVEALHAFLALTPAKLIGVQLADAVGDRRTINQPGTNDEYPNWRLPLADGVGQPILLDDLMDSARVNSLVRIVDSRLHPNDWVEPE</sequence>
<dbReference type="PANTHER" id="PTHR32438:SF5">
    <property type="entry name" value="4-ALPHA-GLUCANOTRANSFERASE DPE1, CHLOROPLASTIC_AMYLOPLASTIC"/>
    <property type="match status" value="1"/>
</dbReference>
<keyword evidence="6 10" id="KW-0808">Transferase</keyword>
<gene>
    <name evidence="13" type="ORF">J2S57_003434</name>
</gene>
<evidence type="ECO:0000256" key="5">
    <source>
        <dbReference type="ARBA" id="ARBA00022676"/>
    </source>
</evidence>
<feature type="compositionally biased region" description="Basic and acidic residues" evidence="11">
    <location>
        <begin position="1"/>
        <end position="16"/>
    </location>
</feature>
<keyword evidence="5 10" id="KW-0328">Glycosyltransferase</keyword>
<protein>
    <recommendedName>
        <fullName evidence="4 10">4-alpha-glucanotransferase</fullName>
        <ecNumber evidence="3 10">2.4.1.25</ecNumber>
    </recommendedName>
    <alternativeName>
        <fullName evidence="8 10">Amylomaltase</fullName>
    </alternativeName>
    <alternativeName>
        <fullName evidence="9 10">Disproportionating enzyme</fullName>
    </alternativeName>
</protein>
<evidence type="ECO:0000313" key="13">
    <source>
        <dbReference type="EMBL" id="MDP9827685.1"/>
    </source>
</evidence>
<dbReference type="RefSeq" id="WP_307244049.1">
    <property type="nucleotide sequence ID" value="NZ_JAUSQZ010000001.1"/>
</dbReference>
<feature type="domain" description="MalQ N-terminal beta-sandwich" evidence="12">
    <location>
        <begin position="159"/>
        <end position="245"/>
    </location>
</feature>
<evidence type="ECO:0000256" key="3">
    <source>
        <dbReference type="ARBA" id="ARBA00012560"/>
    </source>
</evidence>
<evidence type="ECO:0000256" key="2">
    <source>
        <dbReference type="ARBA" id="ARBA00005684"/>
    </source>
</evidence>
<dbReference type="PANTHER" id="PTHR32438">
    <property type="entry name" value="4-ALPHA-GLUCANOTRANSFERASE DPE1, CHLOROPLASTIC/AMYLOPLASTIC"/>
    <property type="match status" value="1"/>
</dbReference>
<proteinExistence type="inferred from homology"/>
<evidence type="ECO:0000256" key="8">
    <source>
        <dbReference type="ARBA" id="ARBA00031423"/>
    </source>
</evidence>
<feature type="compositionally biased region" description="Basic and acidic residues" evidence="11">
    <location>
        <begin position="65"/>
        <end position="82"/>
    </location>
</feature>
<keyword evidence="7 10" id="KW-0119">Carbohydrate metabolism</keyword>
<dbReference type="InterPro" id="IPR003385">
    <property type="entry name" value="Glyco_hydro_77"/>
</dbReference>
<comment type="similarity">
    <text evidence="2 10">Belongs to the disproportionating enzyme family.</text>
</comment>
<reference evidence="13 14" key="1">
    <citation type="submission" date="2023-07" db="EMBL/GenBank/DDBJ databases">
        <title>Sequencing the genomes of 1000 actinobacteria strains.</title>
        <authorList>
            <person name="Klenk H.-P."/>
        </authorList>
    </citation>
    <scope>NUCLEOTIDE SEQUENCE [LARGE SCALE GENOMIC DNA]</scope>
    <source>
        <strain evidence="13 14">DSM 44388</strain>
    </source>
</reference>
<evidence type="ECO:0000256" key="7">
    <source>
        <dbReference type="ARBA" id="ARBA00023277"/>
    </source>
</evidence>
<dbReference type="Gene3D" id="3.20.20.80">
    <property type="entry name" value="Glycosidases"/>
    <property type="match status" value="1"/>
</dbReference>
<dbReference type="InterPro" id="IPR048458">
    <property type="entry name" value="MalQ_N"/>
</dbReference>
<dbReference type="EMBL" id="JAUSQZ010000001">
    <property type="protein sequence ID" value="MDP9827685.1"/>
    <property type="molecule type" value="Genomic_DNA"/>
</dbReference>
<dbReference type="Pfam" id="PF21226">
    <property type="entry name" value="MalQ_N"/>
    <property type="match status" value="1"/>
</dbReference>
<evidence type="ECO:0000256" key="6">
    <source>
        <dbReference type="ARBA" id="ARBA00022679"/>
    </source>
</evidence>
<evidence type="ECO:0000313" key="14">
    <source>
        <dbReference type="Proteomes" id="UP001235712"/>
    </source>
</evidence>